<dbReference type="CTD" id="36343877"/>
<protein>
    <submittedName>
        <fullName evidence="1">Uncharacterized protein</fullName>
    </submittedName>
</protein>
<sequence length="117" mass="12911">MVGLHRQSRCCRAFYIQNGDFKLNLGGCSMKSKEGGTITQYSGELLTLPLLVPWHFVNNPLAIVQLTVEGAGGGLASSLQLFIPDYFSVRNPLNQHLFMDRGDIDRSLVKCDALPNN</sequence>
<dbReference type="Proteomes" id="UP000019149">
    <property type="component" value="Unassembled WGS sequence"/>
</dbReference>
<dbReference type="GeneID" id="36343877"/>
<proteinExistence type="predicted"/>
<gene>
    <name evidence="1" type="ORF">EGR_08162</name>
</gene>
<dbReference type="AlphaFoldDB" id="W6U935"/>
<reference evidence="1 2" key="1">
    <citation type="journal article" date="2013" name="Nat. Genet.">
        <title>The genome of the hydatid tapeworm Echinococcus granulosus.</title>
        <authorList>
            <person name="Zheng H."/>
            <person name="Zhang W."/>
            <person name="Zhang L."/>
            <person name="Zhang Z."/>
            <person name="Li J."/>
            <person name="Lu G."/>
            <person name="Zhu Y."/>
            <person name="Wang Y."/>
            <person name="Huang Y."/>
            <person name="Liu J."/>
            <person name="Kang H."/>
            <person name="Chen J."/>
            <person name="Wang L."/>
            <person name="Chen A."/>
            <person name="Yu S."/>
            <person name="Gao Z."/>
            <person name="Jin L."/>
            <person name="Gu W."/>
            <person name="Wang Z."/>
            <person name="Zhao L."/>
            <person name="Shi B."/>
            <person name="Wen H."/>
            <person name="Lin R."/>
            <person name="Jones M.K."/>
            <person name="Brejova B."/>
            <person name="Vinar T."/>
            <person name="Zhao G."/>
            <person name="McManus D.P."/>
            <person name="Chen Z."/>
            <person name="Zhou Y."/>
            <person name="Wang S."/>
        </authorList>
    </citation>
    <scope>NUCLEOTIDE SEQUENCE [LARGE SCALE GENOMIC DNA]</scope>
</reference>
<evidence type="ECO:0000313" key="2">
    <source>
        <dbReference type="Proteomes" id="UP000019149"/>
    </source>
</evidence>
<comment type="caution">
    <text evidence="1">The sequence shown here is derived from an EMBL/GenBank/DDBJ whole genome shotgun (WGS) entry which is preliminary data.</text>
</comment>
<organism evidence="1 2">
    <name type="scientific">Echinococcus granulosus</name>
    <name type="common">Hydatid tapeworm</name>
    <dbReference type="NCBI Taxonomy" id="6210"/>
    <lineage>
        <taxon>Eukaryota</taxon>
        <taxon>Metazoa</taxon>
        <taxon>Spiralia</taxon>
        <taxon>Lophotrochozoa</taxon>
        <taxon>Platyhelminthes</taxon>
        <taxon>Cestoda</taxon>
        <taxon>Eucestoda</taxon>
        <taxon>Cyclophyllidea</taxon>
        <taxon>Taeniidae</taxon>
        <taxon>Echinococcus</taxon>
        <taxon>Echinococcus granulosus group</taxon>
    </lineage>
</organism>
<accession>W6U935</accession>
<name>W6U935_ECHGR</name>
<dbReference type="RefSeq" id="XP_024348207.1">
    <property type="nucleotide sequence ID" value="XM_024497411.1"/>
</dbReference>
<keyword evidence="2" id="KW-1185">Reference proteome</keyword>
<dbReference type="KEGG" id="egl:EGR_08162"/>
<dbReference type="EMBL" id="APAU02000097">
    <property type="protein sequence ID" value="EUB57011.1"/>
    <property type="molecule type" value="Genomic_DNA"/>
</dbReference>
<evidence type="ECO:0000313" key="1">
    <source>
        <dbReference type="EMBL" id="EUB57011.1"/>
    </source>
</evidence>